<proteinExistence type="predicted"/>
<dbReference type="EMBL" id="MDHH01000001">
    <property type="protein sequence ID" value="OUE04164.1"/>
    <property type="molecule type" value="Genomic_DNA"/>
</dbReference>
<organism evidence="2 3">
    <name type="scientific">Clavibacter michiganensis subsp. michiganensis</name>
    <dbReference type="NCBI Taxonomy" id="33013"/>
    <lineage>
        <taxon>Bacteria</taxon>
        <taxon>Bacillati</taxon>
        <taxon>Actinomycetota</taxon>
        <taxon>Actinomycetes</taxon>
        <taxon>Micrococcales</taxon>
        <taxon>Microbacteriaceae</taxon>
        <taxon>Clavibacter</taxon>
    </lineage>
</organism>
<comment type="caution">
    <text evidence="2">The sequence shown here is derived from an EMBL/GenBank/DDBJ whole genome shotgun (WGS) entry which is preliminary data.</text>
</comment>
<keyword evidence="1" id="KW-0812">Transmembrane</keyword>
<sequence length="119" mass="12508">MADDTSEARPTGTLWMVVGLVSGALLVTSSLVSPWISAAAFALSVFMYVRVRGRDRALTPPPTGTLWFVVTLIVGALLVTSAFEPPWVGVVALASAVLLYIRALARLTARPAADPDPGD</sequence>
<evidence type="ECO:0000313" key="2">
    <source>
        <dbReference type="EMBL" id="OUE04164.1"/>
    </source>
</evidence>
<keyword evidence="3" id="KW-1185">Reference proteome</keyword>
<keyword evidence="1" id="KW-0472">Membrane</keyword>
<feature type="transmembrane region" description="Helical" evidence="1">
    <location>
        <begin position="63"/>
        <end position="81"/>
    </location>
</feature>
<accession>A0A251XL13</accession>
<evidence type="ECO:0000313" key="3">
    <source>
        <dbReference type="Proteomes" id="UP000195062"/>
    </source>
</evidence>
<dbReference type="RefSeq" id="WP_012039446.1">
    <property type="nucleotide sequence ID" value="NZ_JAVDJF010000022.1"/>
</dbReference>
<dbReference type="OMA" id="MYVRVRG"/>
<evidence type="ECO:0000256" key="1">
    <source>
        <dbReference type="SAM" id="Phobius"/>
    </source>
</evidence>
<feature type="transmembrane region" description="Helical" evidence="1">
    <location>
        <begin position="87"/>
        <end position="105"/>
    </location>
</feature>
<protein>
    <submittedName>
        <fullName evidence="2">Uncharacterized protein</fullName>
    </submittedName>
</protein>
<gene>
    <name evidence="2" type="ORF">CMMCAS07_04390</name>
</gene>
<dbReference type="Proteomes" id="UP000195062">
    <property type="component" value="Unassembled WGS sequence"/>
</dbReference>
<reference evidence="2 3" key="1">
    <citation type="submission" date="2016-08" db="EMBL/GenBank/DDBJ databases">
        <title>Genome sequence of Clavibacter michiganensis subsp. michiganensis strain CASJ007.</title>
        <authorList>
            <person name="Thapa S.P."/>
            <person name="Coaker G."/>
        </authorList>
    </citation>
    <scope>NUCLEOTIDE SEQUENCE [LARGE SCALE GENOMIC DNA]</scope>
    <source>
        <strain evidence="2">CASJ007</strain>
    </source>
</reference>
<feature type="transmembrane region" description="Helical" evidence="1">
    <location>
        <begin position="12"/>
        <end position="29"/>
    </location>
</feature>
<dbReference type="AlphaFoldDB" id="A0A251XL13"/>
<keyword evidence="1" id="KW-1133">Transmembrane helix</keyword>
<name>A0A251XL13_CLAMM</name>